<sequence>MAPTTAPHDAVPQPGRLTPDQSAALGEMWSYLLYLWYSEAAPKAAAAPVSSENAGIADNQRPGPSSSSPPPQPASTVRKWKNLDVMGFLTNNDHDKFLPTARSNVSAHLSPFNTLYYHLHHQLQTTSPSSTTTTTTAIASATCAADAANDEDADSCINGLARSSDNCKERLATKTIQMQQRVASSSSSSSSSSCPSPVLKQWPLAAQGKFKYKYGATVYHDSFWAWVQNEHPDSILIRSLKARGWKAERAMEHLMLALEWRITYGLQEMYWMEEDQLDQRYPGFLYLLERGKIAIVGRDREGRPLAFGNPSVEGHPYHIALRMLVYFVIDCTRLLCRPPNDTFSGLIDLSDLSLSDVKLAPPSYISHADYNYGQMMGVGCVYKPPWIFYTAWKLASPFMDAKVRQNLGFMSKGEDLVTMFGDDVERFMRIPSDGSSEDGQPSSLSPPPLCDDTSNATQDGTDDPKSLSKKKKTNTRKETADSNHHHHHHHNNNTNKGKRKDGGLPSANSVQFNSPYVRPVPGENDLFHQDSKAKLRVIFRRKELELAFEEKTMDWLVNQHETTTTINSLIKERDELGYHAIDAFWAAEPYTRTRSVFHRLGKIEKQKPFFPSDSGIEAEDGGVEGEDLASLRSQQ</sequence>
<dbReference type="Pfam" id="PF00650">
    <property type="entry name" value="CRAL_TRIO"/>
    <property type="match status" value="1"/>
</dbReference>
<feature type="compositionally biased region" description="Acidic residues" evidence="1">
    <location>
        <begin position="616"/>
        <end position="627"/>
    </location>
</feature>
<dbReference type="InterPro" id="IPR001251">
    <property type="entry name" value="CRAL-TRIO_dom"/>
</dbReference>
<feature type="compositionally biased region" description="Basic residues" evidence="1">
    <location>
        <begin position="484"/>
        <end position="499"/>
    </location>
</feature>
<dbReference type="Gene3D" id="3.40.525.10">
    <property type="entry name" value="CRAL-TRIO lipid binding domain"/>
    <property type="match status" value="1"/>
</dbReference>
<evidence type="ECO:0000313" key="3">
    <source>
        <dbReference type="EMBL" id="KAG0258537.1"/>
    </source>
</evidence>
<name>A0A9P6U470_9FUNG</name>
<dbReference type="SUPFAM" id="SSF46938">
    <property type="entry name" value="CRAL/TRIO N-terminal domain"/>
    <property type="match status" value="1"/>
</dbReference>
<dbReference type="PROSITE" id="PS50191">
    <property type="entry name" value="CRAL_TRIO"/>
    <property type="match status" value="1"/>
</dbReference>
<proteinExistence type="predicted"/>
<dbReference type="InterPro" id="IPR036865">
    <property type="entry name" value="CRAL-TRIO_dom_sf"/>
</dbReference>
<dbReference type="AlphaFoldDB" id="A0A9P6U470"/>
<dbReference type="EMBL" id="JAAAJB010000321">
    <property type="protein sequence ID" value="KAG0258537.1"/>
    <property type="molecule type" value="Genomic_DNA"/>
</dbReference>
<accession>A0A9P6U470</accession>
<reference evidence="3" key="1">
    <citation type="journal article" date="2020" name="Fungal Divers.">
        <title>Resolving the Mortierellaceae phylogeny through synthesis of multi-gene phylogenetics and phylogenomics.</title>
        <authorList>
            <person name="Vandepol N."/>
            <person name="Liber J."/>
            <person name="Desiro A."/>
            <person name="Na H."/>
            <person name="Kennedy M."/>
            <person name="Barry K."/>
            <person name="Grigoriev I.V."/>
            <person name="Miller A.N."/>
            <person name="O'Donnell K."/>
            <person name="Stajich J.E."/>
            <person name="Bonito G."/>
        </authorList>
    </citation>
    <scope>NUCLEOTIDE SEQUENCE</scope>
    <source>
        <strain evidence="3">BC1065</strain>
    </source>
</reference>
<feature type="region of interest" description="Disordered" evidence="1">
    <location>
        <begin position="51"/>
        <end position="76"/>
    </location>
</feature>
<dbReference type="PANTHER" id="PTHR46590:SF1">
    <property type="entry name" value="PHOSPHATIDYLINOSITOL TRANSFER PROTEIN CSR1"/>
    <property type="match status" value="1"/>
</dbReference>
<feature type="region of interest" description="Disordered" evidence="1">
    <location>
        <begin position="609"/>
        <end position="635"/>
    </location>
</feature>
<protein>
    <recommendedName>
        <fullName evidence="2">CRAL-TRIO domain-containing protein</fullName>
    </recommendedName>
</protein>
<feature type="region of interest" description="Disordered" evidence="1">
    <location>
        <begin position="429"/>
        <end position="516"/>
    </location>
</feature>
<gene>
    <name evidence="3" type="ORF">DFQ27_004597</name>
</gene>
<comment type="caution">
    <text evidence="3">The sequence shown here is derived from an EMBL/GenBank/DDBJ whole genome shotgun (WGS) entry which is preliminary data.</text>
</comment>
<feature type="domain" description="CRAL-TRIO" evidence="2">
    <location>
        <begin position="273"/>
        <end position="442"/>
    </location>
</feature>
<evidence type="ECO:0000313" key="4">
    <source>
        <dbReference type="Proteomes" id="UP000807716"/>
    </source>
</evidence>
<dbReference type="CDD" id="cd00170">
    <property type="entry name" value="SEC14"/>
    <property type="match status" value="1"/>
</dbReference>
<keyword evidence="4" id="KW-1185">Reference proteome</keyword>
<dbReference type="OrthoDB" id="43460at2759"/>
<organism evidence="3 4">
    <name type="scientific">Actinomortierella ambigua</name>
    <dbReference type="NCBI Taxonomy" id="1343610"/>
    <lineage>
        <taxon>Eukaryota</taxon>
        <taxon>Fungi</taxon>
        <taxon>Fungi incertae sedis</taxon>
        <taxon>Mucoromycota</taxon>
        <taxon>Mortierellomycotina</taxon>
        <taxon>Mortierellomycetes</taxon>
        <taxon>Mortierellales</taxon>
        <taxon>Mortierellaceae</taxon>
        <taxon>Actinomortierella</taxon>
    </lineage>
</organism>
<evidence type="ECO:0000256" key="1">
    <source>
        <dbReference type="SAM" id="MobiDB-lite"/>
    </source>
</evidence>
<dbReference type="InterPro" id="IPR052432">
    <property type="entry name" value="PITP/CRAL-TRIO"/>
</dbReference>
<dbReference type="InterPro" id="IPR036273">
    <property type="entry name" value="CRAL/TRIO_N_dom_sf"/>
</dbReference>
<evidence type="ECO:0000259" key="2">
    <source>
        <dbReference type="PROSITE" id="PS50191"/>
    </source>
</evidence>
<dbReference type="Proteomes" id="UP000807716">
    <property type="component" value="Unassembled WGS sequence"/>
</dbReference>
<dbReference type="PANTHER" id="PTHR46590">
    <property type="entry name" value="PHOSPHATIDYLINOSITOL TRANSFER PROTEIN CSR1-RELATED"/>
    <property type="match status" value="1"/>
</dbReference>
<dbReference type="SUPFAM" id="SSF52087">
    <property type="entry name" value="CRAL/TRIO domain"/>
    <property type="match status" value="1"/>
</dbReference>